<evidence type="ECO:0000313" key="1">
    <source>
        <dbReference type="EMBL" id="CAH2098156.1"/>
    </source>
</evidence>
<dbReference type="EMBL" id="CAKOGL010000019">
    <property type="protein sequence ID" value="CAH2098156.1"/>
    <property type="molecule type" value="Genomic_DNA"/>
</dbReference>
<evidence type="ECO:0000313" key="2">
    <source>
        <dbReference type="Proteomes" id="UP001153954"/>
    </source>
</evidence>
<name>A0AAU9UGK1_EUPED</name>
<accession>A0AAU9UGK1</accession>
<sequence length="115" mass="12884">MAINRREKRSLYISGIQKSSLSTEPVQKFGSITIYNKVSGEPFSWSGHIQPLAPDSFENDASCLKVELSRLDLLPNSANLKLINRELVTDSPSKVIIGQPMLNDIHLILFVKIFN</sequence>
<organism evidence="1 2">
    <name type="scientific">Euphydryas editha</name>
    <name type="common">Edith's checkerspot</name>
    <dbReference type="NCBI Taxonomy" id="104508"/>
    <lineage>
        <taxon>Eukaryota</taxon>
        <taxon>Metazoa</taxon>
        <taxon>Ecdysozoa</taxon>
        <taxon>Arthropoda</taxon>
        <taxon>Hexapoda</taxon>
        <taxon>Insecta</taxon>
        <taxon>Pterygota</taxon>
        <taxon>Neoptera</taxon>
        <taxon>Endopterygota</taxon>
        <taxon>Lepidoptera</taxon>
        <taxon>Glossata</taxon>
        <taxon>Ditrysia</taxon>
        <taxon>Papilionoidea</taxon>
        <taxon>Nymphalidae</taxon>
        <taxon>Nymphalinae</taxon>
        <taxon>Euphydryas</taxon>
    </lineage>
</organism>
<reference evidence="1" key="1">
    <citation type="submission" date="2022-03" db="EMBL/GenBank/DDBJ databases">
        <authorList>
            <person name="Tunstrom K."/>
        </authorList>
    </citation>
    <scope>NUCLEOTIDE SEQUENCE</scope>
</reference>
<dbReference type="AlphaFoldDB" id="A0AAU9UGK1"/>
<dbReference type="Proteomes" id="UP001153954">
    <property type="component" value="Unassembled WGS sequence"/>
</dbReference>
<proteinExistence type="predicted"/>
<comment type="caution">
    <text evidence="1">The sequence shown here is derived from an EMBL/GenBank/DDBJ whole genome shotgun (WGS) entry which is preliminary data.</text>
</comment>
<gene>
    <name evidence="1" type="ORF">EEDITHA_LOCUS13303</name>
</gene>
<protein>
    <submittedName>
        <fullName evidence="1">Uncharacterized protein</fullName>
    </submittedName>
</protein>
<keyword evidence="2" id="KW-1185">Reference proteome</keyword>